<dbReference type="PROSITE" id="PS51707">
    <property type="entry name" value="CYTH"/>
    <property type="match status" value="1"/>
</dbReference>
<evidence type="ECO:0000259" key="2">
    <source>
        <dbReference type="PROSITE" id="PS51708"/>
    </source>
</evidence>
<accession>A0ABS7FP88</accession>
<dbReference type="RefSeq" id="WP_220164237.1">
    <property type="nucleotide sequence ID" value="NZ_JAIBOA010000003.1"/>
</dbReference>
<dbReference type="PROSITE" id="PS51708">
    <property type="entry name" value="CHAD"/>
    <property type="match status" value="1"/>
</dbReference>
<dbReference type="Gene3D" id="2.40.320.10">
    <property type="entry name" value="Hypothetical Protein Pfu-838710-001"/>
    <property type="match status" value="1"/>
</dbReference>
<feature type="domain" description="CHAD" evidence="2">
    <location>
        <begin position="231"/>
        <end position="505"/>
    </location>
</feature>
<dbReference type="Pfam" id="PF05235">
    <property type="entry name" value="CHAD"/>
    <property type="match status" value="1"/>
</dbReference>
<evidence type="ECO:0000313" key="4">
    <source>
        <dbReference type="Proteomes" id="UP000774570"/>
    </source>
</evidence>
<dbReference type="PANTHER" id="PTHR39339:SF1">
    <property type="entry name" value="CHAD DOMAIN-CONTAINING PROTEIN"/>
    <property type="match status" value="1"/>
</dbReference>
<evidence type="ECO:0000259" key="1">
    <source>
        <dbReference type="PROSITE" id="PS51707"/>
    </source>
</evidence>
<keyword evidence="4" id="KW-1185">Reference proteome</keyword>
<dbReference type="InterPro" id="IPR033469">
    <property type="entry name" value="CYTH-like_dom_sf"/>
</dbReference>
<feature type="domain" description="CYTH" evidence="1">
    <location>
        <begin position="5"/>
        <end position="215"/>
    </location>
</feature>
<reference evidence="3 4" key="1">
    <citation type="submission" date="2021-07" db="EMBL/GenBank/DDBJ databases">
        <title>Actinomadura sp. PM05-2 isolated from lichen.</title>
        <authorList>
            <person name="Somphong A."/>
            <person name="Phongsopitanun W."/>
            <person name="Tanasupawat S."/>
            <person name="Peongsungnone V."/>
        </authorList>
    </citation>
    <scope>NUCLEOTIDE SEQUENCE [LARGE SCALE GENOMIC DNA]</scope>
    <source>
        <strain evidence="3 4">PM05-2</strain>
    </source>
</reference>
<dbReference type="PANTHER" id="PTHR39339">
    <property type="entry name" value="SLR1444 PROTEIN"/>
    <property type="match status" value="1"/>
</dbReference>
<sequence>MSDEHVEIERKYDADAGFAVPDLDGLPGVASVGEPERHELHASYFDTAGLRLAAAKITLRRRKGGTDAGWHLKLPAADGNRLEIHAPLGSTNRPPKRLADLVASVARGEPLRPVATLDTARTTVLLLDEAGRPLAEIADDLVTGRDLRETSAVVFTPEDGAETGGADGALRWREVEVELKGGSPDVLKAVGKRLKRAGASRSGSASKLSRVLATEADTTRADIAARAGRADATAGDAVVAYIAAYLVRLLDHDPRARQDADGAVHQMRTAARRIRSALQSYESLFDAERTGPLKDGLKWLGGDVLGETRDLEVLRERFTGRLADLGEPEPAWTAALPRQQAAAHRKAMRALTSERYYELLDALDAFVTDPPFRKKARKPAADVLPGLIQKSWWRLERKHAAITGADDADIARHETRKAAKRARYAAELAEPVLGKPAKRAAKQAKRVQTVLGDYQDGVVALERLHAVRPKTSGEAFATGAVYGVEHCRAGVAKQRLADLWTGLTVPIF</sequence>
<dbReference type="InterPro" id="IPR007899">
    <property type="entry name" value="CHAD_dom"/>
</dbReference>
<comment type="caution">
    <text evidence="3">The sequence shown here is derived from an EMBL/GenBank/DDBJ whole genome shotgun (WGS) entry which is preliminary data.</text>
</comment>
<dbReference type="Pfam" id="PF01928">
    <property type="entry name" value="CYTH"/>
    <property type="match status" value="1"/>
</dbReference>
<dbReference type="SMART" id="SM01118">
    <property type="entry name" value="CYTH"/>
    <property type="match status" value="1"/>
</dbReference>
<proteinExistence type="predicted"/>
<dbReference type="InterPro" id="IPR038186">
    <property type="entry name" value="CHAD_dom_sf"/>
</dbReference>
<dbReference type="CDD" id="cd07374">
    <property type="entry name" value="CYTH-like_Pase"/>
    <property type="match status" value="1"/>
</dbReference>
<organism evidence="3 4">
    <name type="scientific">Actinomadura parmotrematis</name>
    <dbReference type="NCBI Taxonomy" id="2864039"/>
    <lineage>
        <taxon>Bacteria</taxon>
        <taxon>Bacillati</taxon>
        <taxon>Actinomycetota</taxon>
        <taxon>Actinomycetes</taxon>
        <taxon>Streptosporangiales</taxon>
        <taxon>Thermomonosporaceae</taxon>
        <taxon>Actinomadura</taxon>
    </lineage>
</organism>
<dbReference type="SMART" id="SM00880">
    <property type="entry name" value="CHAD"/>
    <property type="match status" value="1"/>
</dbReference>
<evidence type="ECO:0000313" key="3">
    <source>
        <dbReference type="EMBL" id="MBW8482035.1"/>
    </source>
</evidence>
<name>A0ABS7FP88_9ACTN</name>
<dbReference type="Proteomes" id="UP000774570">
    <property type="component" value="Unassembled WGS sequence"/>
</dbReference>
<dbReference type="InterPro" id="IPR023577">
    <property type="entry name" value="CYTH_domain"/>
</dbReference>
<gene>
    <name evidence="3" type="ORF">K1Y72_06640</name>
</gene>
<protein>
    <submittedName>
        <fullName evidence="3">CYTH and CHAD domain-containing protein</fullName>
    </submittedName>
</protein>
<dbReference type="EMBL" id="JAIBOA010000003">
    <property type="protein sequence ID" value="MBW8482035.1"/>
    <property type="molecule type" value="Genomic_DNA"/>
</dbReference>
<dbReference type="Gene3D" id="1.40.20.10">
    <property type="entry name" value="CHAD domain"/>
    <property type="match status" value="1"/>
</dbReference>
<dbReference type="SUPFAM" id="SSF55154">
    <property type="entry name" value="CYTH-like phosphatases"/>
    <property type="match status" value="1"/>
</dbReference>